<dbReference type="RefSeq" id="WP_090592465.1">
    <property type="nucleotide sequence ID" value="NZ_CP104302.1"/>
</dbReference>
<evidence type="ECO:0000256" key="3">
    <source>
        <dbReference type="ARBA" id="ARBA00022722"/>
    </source>
</evidence>
<feature type="domain" description="PIN" evidence="9">
    <location>
        <begin position="2"/>
        <end position="118"/>
    </location>
</feature>
<feature type="binding site" evidence="8">
    <location>
        <position position="93"/>
    </location>
    <ligand>
        <name>Mg(2+)</name>
        <dbReference type="ChEBI" id="CHEBI:18420"/>
    </ligand>
</feature>
<comment type="caution">
    <text evidence="10">The sequence shown here is derived from an EMBL/GenBank/DDBJ whole genome shotgun (WGS) entry which is preliminary data.</text>
</comment>
<dbReference type="InterPro" id="IPR002716">
    <property type="entry name" value="PIN_dom"/>
</dbReference>
<dbReference type="EC" id="3.1.-.-" evidence="8"/>
<dbReference type="InterPro" id="IPR029060">
    <property type="entry name" value="PIN-like_dom_sf"/>
</dbReference>
<dbReference type="SUPFAM" id="SSF88723">
    <property type="entry name" value="PIN domain-like"/>
    <property type="match status" value="1"/>
</dbReference>
<dbReference type="GO" id="GO:0004540">
    <property type="term" value="F:RNA nuclease activity"/>
    <property type="evidence" value="ECO:0007669"/>
    <property type="project" value="InterPro"/>
</dbReference>
<evidence type="ECO:0000313" key="11">
    <source>
        <dbReference type="Proteomes" id="UP000230551"/>
    </source>
</evidence>
<dbReference type="InterPro" id="IPR022907">
    <property type="entry name" value="VapC_family"/>
</dbReference>
<dbReference type="Proteomes" id="UP000230551">
    <property type="component" value="Unassembled WGS sequence"/>
</dbReference>
<accession>A0A2G5P7N2</accession>
<evidence type="ECO:0000256" key="2">
    <source>
        <dbReference type="ARBA" id="ARBA00022649"/>
    </source>
</evidence>
<evidence type="ECO:0000256" key="6">
    <source>
        <dbReference type="ARBA" id="ARBA00022842"/>
    </source>
</evidence>
<dbReference type="InterPro" id="IPR050556">
    <property type="entry name" value="Type_II_TA_system_RNase"/>
</dbReference>
<feature type="binding site" evidence="8">
    <location>
        <position position="5"/>
    </location>
    <ligand>
        <name>Mg(2+)</name>
        <dbReference type="ChEBI" id="CHEBI:18420"/>
    </ligand>
</feature>
<dbReference type="GO" id="GO:0090729">
    <property type="term" value="F:toxin activity"/>
    <property type="evidence" value="ECO:0007669"/>
    <property type="project" value="UniProtKB-KW"/>
</dbReference>
<gene>
    <name evidence="8" type="primary">vapC</name>
    <name evidence="10" type="ORF">CQY22_013465</name>
</gene>
<dbReference type="PANTHER" id="PTHR33653:SF1">
    <property type="entry name" value="RIBONUCLEASE VAPC2"/>
    <property type="match status" value="1"/>
</dbReference>
<evidence type="ECO:0000256" key="5">
    <source>
        <dbReference type="ARBA" id="ARBA00022801"/>
    </source>
</evidence>
<dbReference type="Pfam" id="PF01850">
    <property type="entry name" value="PIN"/>
    <property type="match status" value="1"/>
</dbReference>
<comment type="cofactor">
    <cofactor evidence="1 8">
        <name>Mg(2+)</name>
        <dbReference type="ChEBI" id="CHEBI:18420"/>
    </cofactor>
</comment>
<keyword evidence="4 8" id="KW-0479">Metal-binding</keyword>
<name>A0A2G5P7N2_9MYCO</name>
<dbReference type="STRING" id="85968.GCA_900073015_03406"/>
<dbReference type="OrthoDB" id="3696351at2"/>
<evidence type="ECO:0000256" key="8">
    <source>
        <dbReference type="HAMAP-Rule" id="MF_00265"/>
    </source>
</evidence>
<keyword evidence="6 8" id="KW-0460">Magnesium</keyword>
<comment type="similarity">
    <text evidence="7 8">Belongs to the PINc/VapC protein family.</text>
</comment>
<evidence type="ECO:0000259" key="9">
    <source>
        <dbReference type="Pfam" id="PF01850"/>
    </source>
</evidence>
<keyword evidence="8" id="KW-0800">Toxin</keyword>
<dbReference type="Gene3D" id="3.40.50.1010">
    <property type="entry name" value="5'-nuclease"/>
    <property type="match status" value="1"/>
</dbReference>
<protein>
    <recommendedName>
        <fullName evidence="8">Ribonuclease VapC</fullName>
        <shortName evidence="8">RNase VapC</shortName>
        <ecNumber evidence="8">3.1.-.-</ecNumber>
    </recommendedName>
    <alternativeName>
        <fullName evidence="8">Toxin VapC</fullName>
    </alternativeName>
</protein>
<evidence type="ECO:0000313" key="10">
    <source>
        <dbReference type="EMBL" id="PIB74276.1"/>
    </source>
</evidence>
<evidence type="ECO:0000256" key="7">
    <source>
        <dbReference type="ARBA" id="ARBA00038093"/>
    </source>
</evidence>
<comment type="function">
    <text evidence="8">Toxic component of a toxin-antitoxin (TA) system. An RNase.</text>
</comment>
<evidence type="ECO:0000256" key="4">
    <source>
        <dbReference type="ARBA" id="ARBA00022723"/>
    </source>
</evidence>
<dbReference type="AlphaFoldDB" id="A0A2G5P7N2"/>
<keyword evidence="11" id="KW-1185">Reference proteome</keyword>
<dbReference type="PANTHER" id="PTHR33653">
    <property type="entry name" value="RIBONUCLEASE VAPC2"/>
    <property type="match status" value="1"/>
</dbReference>
<sequence>MIVLDASVLIGHFESADAHHNRATRLMATHAGQNFAASVVTIAELYVGATRAGQAEQLSRLLRRLNVVSLELPADAARRLGELRCQTRLKMPDCAVLFAAESRGAELATFDRILAARAREIGVTVTDAQD</sequence>
<dbReference type="GO" id="GO:0016787">
    <property type="term" value="F:hydrolase activity"/>
    <property type="evidence" value="ECO:0007669"/>
    <property type="project" value="UniProtKB-KW"/>
</dbReference>
<dbReference type="GO" id="GO:0000287">
    <property type="term" value="F:magnesium ion binding"/>
    <property type="evidence" value="ECO:0007669"/>
    <property type="project" value="UniProtKB-UniRule"/>
</dbReference>
<keyword evidence="5 8" id="KW-0378">Hydrolase</keyword>
<evidence type="ECO:0000256" key="1">
    <source>
        <dbReference type="ARBA" id="ARBA00001946"/>
    </source>
</evidence>
<reference evidence="10 11" key="1">
    <citation type="journal article" date="2017" name="Infect. Genet. Evol.">
        <title>The new phylogeny of the genus Mycobacterium: The old and the news.</title>
        <authorList>
            <person name="Tortoli E."/>
            <person name="Fedrizzi T."/>
            <person name="Meehan C.J."/>
            <person name="Trovato A."/>
            <person name="Grottola A."/>
            <person name="Giacobazzi E."/>
            <person name="Serpini G.F."/>
            <person name="Tagliazucchi S."/>
            <person name="Fabio A."/>
            <person name="Bettua C."/>
            <person name="Bertorelli R."/>
            <person name="Frascaro F."/>
            <person name="De Sanctis V."/>
            <person name="Pecorari M."/>
            <person name="Jousson O."/>
            <person name="Segata N."/>
            <person name="Cirillo D.M."/>
        </authorList>
    </citation>
    <scope>NUCLEOTIDE SEQUENCE [LARGE SCALE GENOMIC DNA]</scope>
    <source>
        <strain evidence="10 11">CIP1034565</strain>
    </source>
</reference>
<dbReference type="EMBL" id="PDCN02000018">
    <property type="protein sequence ID" value="PIB74276.1"/>
    <property type="molecule type" value="Genomic_DNA"/>
</dbReference>
<dbReference type="HAMAP" id="MF_00265">
    <property type="entry name" value="VapC_Nob1"/>
    <property type="match status" value="1"/>
</dbReference>
<keyword evidence="3 8" id="KW-0540">Nuclease</keyword>
<keyword evidence="2 8" id="KW-1277">Toxin-antitoxin system</keyword>
<proteinExistence type="inferred from homology"/>
<organism evidence="10 11">
    <name type="scientific">Mycolicibacterium brumae</name>
    <dbReference type="NCBI Taxonomy" id="85968"/>
    <lineage>
        <taxon>Bacteria</taxon>
        <taxon>Bacillati</taxon>
        <taxon>Actinomycetota</taxon>
        <taxon>Actinomycetes</taxon>
        <taxon>Mycobacteriales</taxon>
        <taxon>Mycobacteriaceae</taxon>
        <taxon>Mycolicibacterium</taxon>
    </lineage>
</organism>